<organism evidence="5 6">
    <name type="scientific">Rubroshorea leprosula</name>
    <dbReference type="NCBI Taxonomy" id="152421"/>
    <lineage>
        <taxon>Eukaryota</taxon>
        <taxon>Viridiplantae</taxon>
        <taxon>Streptophyta</taxon>
        <taxon>Embryophyta</taxon>
        <taxon>Tracheophyta</taxon>
        <taxon>Spermatophyta</taxon>
        <taxon>Magnoliopsida</taxon>
        <taxon>eudicotyledons</taxon>
        <taxon>Gunneridae</taxon>
        <taxon>Pentapetalae</taxon>
        <taxon>rosids</taxon>
        <taxon>malvids</taxon>
        <taxon>Malvales</taxon>
        <taxon>Dipterocarpaceae</taxon>
        <taxon>Rubroshorea</taxon>
    </lineage>
</organism>
<protein>
    <recommendedName>
        <fullName evidence="4">Cyanobacterial aminoacyl-tRNA synthetase CAAD domain-containing protein</fullName>
    </recommendedName>
</protein>
<feature type="domain" description="Cyanobacterial aminoacyl-tRNA synthetase CAAD" evidence="4">
    <location>
        <begin position="3"/>
        <end position="66"/>
    </location>
</feature>
<evidence type="ECO:0000259" key="4">
    <source>
        <dbReference type="Pfam" id="PF14159"/>
    </source>
</evidence>
<dbReference type="InterPro" id="IPR025564">
    <property type="entry name" value="CAAD_dom"/>
</dbReference>
<evidence type="ECO:0000256" key="2">
    <source>
        <dbReference type="SAM" id="Coils"/>
    </source>
</evidence>
<proteinExistence type="predicted"/>
<dbReference type="EMBL" id="BPVZ01000051">
    <property type="protein sequence ID" value="GKV18710.1"/>
    <property type="molecule type" value="Genomic_DNA"/>
</dbReference>
<dbReference type="Pfam" id="PF14159">
    <property type="entry name" value="CAAD"/>
    <property type="match status" value="1"/>
</dbReference>
<dbReference type="GO" id="GO:0009535">
    <property type="term" value="C:chloroplast thylakoid membrane"/>
    <property type="evidence" value="ECO:0007669"/>
    <property type="project" value="TreeGrafter"/>
</dbReference>
<evidence type="ECO:0000256" key="3">
    <source>
        <dbReference type="SAM" id="SignalP"/>
    </source>
</evidence>
<sequence length="107" mass="11667">MGGALVALWLASAVAAAIESIPLFPKLMQVVGLGYTVWFSSRHLLFKENRDELAAKIKELKRQVLGLNDDGKAPDPSGQLVLCQLELHSPSFVGGLRVHPLTIYSKK</sequence>
<dbReference type="AlphaFoldDB" id="A0AAV5K2R2"/>
<evidence type="ECO:0000313" key="6">
    <source>
        <dbReference type="Proteomes" id="UP001054252"/>
    </source>
</evidence>
<keyword evidence="2" id="KW-0175">Coiled coil</keyword>
<gene>
    <name evidence="5" type="ORF">SLEP1_g29051</name>
</gene>
<dbReference type="PANTHER" id="PTHR33222:SF2">
    <property type="entry name" value="PROTEIN CURVATURE THYLAKOID 1D, CHLOROPLASTIC"/>
    <property type="match status" value="1"/>
</dbReference>
<dbReference type="Proteomes" id="UP001054252">
    <property type="component" value="Unassembled WGS sequence"/>
</dbReference>
<dbReference type="InterPro" id="IPR033344">
    <property type="entry name" value="CURT1"/>
</dbReference>
<keyword evidence="6" id="KW-1185">Reference proteome</keyword>
<reference evidence="5 6" key="1">
    <citation type="journal article" date="2021" name="Commun. Biol.">
        <title>The genome of Shorea leprosula (Dipterocarpaceae) highlights the ecological relevance of drought in aseasonal tropical rainforests.</title>
        <authorList>
            <person name="Ng K.K.S."/>
            <person name="Kobayashi M.J."/>
            <person name="Fawcett J.A."/>
            <person name="Hatakeyama M."/>
            <person name="Paape T."/>
            <person name="Ng C.H."/>
            <person name="Ang C.C."/>
            <person name="Tnah L.H."/>
            <person name="Lee C.T."/>
            <person name="Nishiyama T."/>
            <person name="Sese J."/>
            <person name="O'Brien M.J."/>
            <person name="Copetti D."/>
            <person name="Mohd Noor M.I."/>
            <person name="Ong R.C."/>
            <person name="Putra M."/>
            <person name="Sireger I.Z."/>
            <person name="Indrioko S."/>
            <person name="Kosugi Y."/>
            <person name="Izuno A."/>
            <person name="Isagi Y."/>
            <person name="Lee S.L."/>
            <person name="Shimizu K.K."/>
        </authorList>
    </citation>
    <scope>NUCLEOTIDE SEQUENCE [LARGE SCALE GENOMIC DNA]</scope>
    <source>
        <strain evidence="5">214</strain>
    </source>
</reference>
<feature type="chain" id="PRO_5043831576" description="Cyanobacterial aminoacyl-tRNA synthetase CAAD domain-containing protein" evidence="3">
    <location>
        <begin position="17"/>
        <end position="107"/>
    </location>
</feature>
<evidence type="ECO:0000313" key="5">
    <source>
        <dbReference type="EMBL" id="GKV18710.1"/>
    </source>
</evidence>
<name>A0AAV5K2R2_9ROSI</name>
<comment type="subcellular location">
    <subcellularLocation>
        <location evidence="1">Membrane</location>
        <topology evidence="1">Multi-pass membrane protein</topology>
    </subcellularLocation>
</comment>
<comment type="caution">
    <text evidence="5">The sequence shown here is derived from an EMBL/GenBank/DDBJ whole genome shotgun (WGS) entry which is preliminary data.</text>
</comment>
<evidence type="ECO:0000256" key="1">
    <source>
        <dbReference type="ARBA" id="ARBA00004141"/>
    </source>
</evidence>
<keyword evidence="3" id="KW-0732">Signal</keyword>
<dbReference type="PANTHER" id="PTHR33222">
    <property type="match status" value="1"/>
</dbReference>
<accession>A0AAV5K2R2</accession>
<feature type="signal peptide" evidence="3">
    <location>
        <begin position="1"/>
        <end position="16"/>
    </location>
</feature>
<feature type="coiled-coil region" evidence="2">
    <location>
        <begin position="43"/>
        <end position="70"/>
    </location>
</feature>